<evidence type="ECO:0000313" key="9">
    <source>
        <dbReference type="RefSeq" id="XP_019845822.2"/>
    </source>
</evidence>
<feature type="transmembrane region" description="Helical" evidence="6">
    <location>
        <begin position="353"/>
        <end position="375"/>
    </location>
</feature>
<dbReference type="SUPFAM" id="SSF103473">
    <property type="entry name" value="MFS general substrate transporter"/>
    <property type="match status" value="1"/>
</dbReference>
<feature type="region of interest" description="Disordered" evidence="5">
    <location>
        <begin position="476"/>
        <end position="496"/>
    </location>
</feature>
<feature type="compositionally biased region" description="Basic and acidic residues" evidence="5">
    <location>
        <begin position="476"/>
        <end position="485"/>
    </location>
</feature>
<keyword evidence="8" id="KW-1185">Reference proteome</keyword>
<comment type="subcellular location">
    <subcellularLocation>
        <location evidence="1">Membrane</location>
        <topology evidence="1">Multi-pass membrane protein</topology>
    </subcellularLocation>
</comment>
<keyword evidence="4 6" id="KW-0472">Membrane</keyword>
<dbReference type="GO" id="GO:0006814">
    <property type="term" value="P:sodium ion transport"/>
    <property type="evidence" value="ECO:0007669"/>
    <property type="project" value="UniProtKB-KW"/>
</dbReference>
<keyword evidence="2 6" id="KW-0812">Transmembrane</keyword>
<dbReference type="InterPro" id="IPR020846">
    <property type="entry name" value="MFS_dom"/>
</dbReference>
<dbReference type="InterPro" id="IPR011701">
    <property type="entry name" value="MFS"/>
</dbReference>
<reference evidence="9" key="1">
    <citation type="submission" date="2025-08" db="UniProtKB">
        <authorList>
            <consortium name="RefSeq"/>
        </authorList>
    </citation>
    <scope>IDENTIFICATION</scope>
    <source>
        <tissue evidence="9">Adult</tissue>
    </source>
</reference>
<dbReference type="GO" id="GO:0006820">
    <property type="term" value="P:monoatomic anion transport"/>
    <property type="evidence" value="ECO:0007669"/>
    <property type="project" value="TreeGrafter"/>
</dbReference>
<dbReference type="PANTHER" id="PTHR11662">
    <property type="entry name" value="SOLUTE CARRIER FAMILY 17"/>
    <property type="match status" value="1"/>
</dbReference>
<feature type="transmembrane region" description="Helical" evidence="6">
    <location>
        <begin position="94"/>
        <end position="113"/>
    </location>
</feature>
<protein>
    <submittedName>
        <fullName evidence="9">Inorganic phosphate cotransporter</fullName>
    </submittedName>
</protein>
<dbReference type="GeneID" id="105226271"/>
<dbReference type="InParanoid" id="A0A6J0RIY4"/>
<evidence type="ECO:0000313" key="8">
    <source>
        <dbReference type="Proteomes" id="UP001652620"/>
    </source>
</evidence>
<dbReference type="Pfam" id="PF07690">
    <property type="entry name" value="MFS_1"/>
    <property type="match status" value="1"/>
</dbReference>
<evidence type="ECO:0000256" key="5">
    <source>
        <dbReference type="SAM" id="MobiDB-lite"/>
    </source>
</evidence>
<evidence type="ECO:0000256" key="1">
    <source>
        <dbReference type="ARBA" id="ARBA00004141"/>
    </source>
</evidence>
<evidence type="ECO:0000259" key="7">
    <source>
        <dbReference type="PROSITE" id="PS50850"/>
    </source>
</evidence>
<dbReference type="OrthoDB" id="2985014at2759"/>
<dbReference type="Proteomes" id="UP001652620">
    <property type="component" value="Chromosome 3"/>
</dbReference>
<evidence type="ECO:0000256" key="2">
    <source>
        <dbReference type="ARBA" id="ARBA00022692"/>
    </source>
</evidence>
<dbReference type="Gene3D" id="1.20.1250.20">
    <property type="entry name" value="MFS general substrate transporter like domains"/>
    <property type="match status" value="2"/>
</dbReference>
<sequence>MEQILVGVDKGPCFGVRHVQTLLLFFNIVAVSISRLNISVAVVAMTNAESTNPNFQEFDWTEEQKSYIISSFYWGYVVTQFPGGYLSRRFGAKIVMSVGVFASSVCSLVTPYLVCWGGWQIFCVIRILQGLCQAALFPAIHEHIAKWSPPRERNLLGALTYSGVDCGMVLAMLVSGLIAGSALGWPGISYISAGAGFVWCLFWHIFAANNPPISRFITKAECEYIETSMRREKDFHERKIPVPWLAMFTSVPFLALLVVRCAETWGFSTAQTQIPSYFNGVHNMNIKSNALCSALPYIARWIMSYVYLFFGNMAIARNWLCLTAVRKIANTCAMWLPACFMIGIGFLDDTNRSWAIALMTMNVGFNGGITMGCVLSTIDVSPNHAGVVMGIVNTLTNVVSLFTPLVVGFVVTDAHNRAEWQIVFIIAACVFFVGNLIYLMYGTAEAQPWDAPDYLLKNNIEEAPRTVCNDKCKRVDDSKGSRCEVESSSSGSGMPYLVENAKVRTSDRKY</sequence>
<feature type="transmembrane region" description="Helical" evidence="6">
    <location>
        <begin position="158"/>
        <end position="182"/>
    </location>
</feature>
<feature type="transmembrane region" description="Helical" evidence="6">
    <location>
        <begin position="297"/>
        <end position="316"/>
    </location>
</feature>
<dbReference type="PROSITE" id="PS50850">
    <property type="entry name" value="MFS"/>
    <property type="match status" value="1"/>
</dbReference>
<feature type="transmembrane region" description="Helical" evidence="6">
    <location>
        <begin position="240"/>
        <end position="259"/>
    </location>
</feature>
<accession>A0A6J0RIY4</accession>
<feature type="domain" description="Major facilitator superfamily (MFS) profile" evidence="7">
    <location>
        <begin position="23"/>
        <end position="446"/>
    </location>
</feature>
<feature type="transmembrane region" description="Helical" evidence="6">
    <location>
        <begin position="21"/>
        <end position="46"/>
    </location>
</feature>
<gene>
    <name evidence="9" type="primary">LOC105226271</name>
</gene>
<feature type="transmembrane region" description="Helical" evidence="6">
    <location>
        <begin position="422"/>
        <end position="441"/>
    </location>
</feature>
<dbReference type="GO" id="GO:0016020">
    <property type="term" value="C:membrane"/>
    <property type="evidence" value="ECO:0007669"/>
    <property type="project" value="UniProtKB-SubCell"/>
</dbReference>
<keyword evidence="3 6" id="KW-1133">Transmembrane helix</keyword>
<dbReference type="GO" id="GO:0015293">
    <property type="term" value="F:symporter activity"/>
    <property type="evidence" value="ECO:0007669"/>
    <property type="project" value="UniProtKB-KW"/>
</dbReference>
<feature type="transmembrane region" description="Helical" evidence="6">
    <location>
        <begin position="387"/>
        <end position="410"/>
    </location>
</feature>
<dbReference type="KEGG" id="bdr:105226271"/>
<dbReference type="AlphaFoldDB" id="A0A6J0RIY4"/>
<dbReference type="InterPro" id="IPR036259">
    <property type="entry name" value="MFS_trans_sf"/>
</dbReference>
<dbReference type="PANTHER" id="PTHR11662:SF280">
    <property type="entry name" value="FI21844P1-RELATED"/>
    <property type="match status" value="1"/>
</dbReference>
<dbReference type="InterPro" id="IPR050382">
    <property type="entry name" value="MFS_Na/Anion_cotransporter"/>
</dbReference>
<dbReference type="RefSeq" id="XP_019845822.2">
    <property type="nucleotide sequence ID" value="XM_019990263.3"/>
</dbReference>
<evidence type="ECO:0000256" key="6">
    <source>
        <dbReference type="SAM" id="Phobius"/>
    </source>
</evidence>
<proteinExistence type="predicted"/>
<evidence type="ECO:0000256" key="3">
    <source>
        <dbReference type="ARBA" id="ARBA00022989"/>
    </source>
</evidence>
<organism evidence="8 9">
    <name type="scientific">Bactrocera dorsalis</name>
    <name type="common">Oriental fruit fly</name>
    <name type="synonym">Dacus dorsalis</name>
    <dbReference type="NCBI Taxonomy" id="27457"/>
    <lineage>
        <taxon>Eukaryota</taxon>
        <taxon>Metazoa</taxon>
        <taxon>Ecdysozoa</taxon>
        <taxon>Arthropoda</taxon>
        <taxon>Hexapoda</taxon>
        <taxon>Insecta</taxon>
        <taxon>Pterygota</taxon>
        <taxon>Neoptera</taxon>
        <taxon>Endopterygota</taxon>
        <taxon>Diptera</taxon>
        <taxon>Brachycera</taxon>
        <taxon>Muscomorpha</taxon>
        <taxon>Tephritoidea</taxon>
        <taxon>Tephritidae</taxon>
        <taxon>Bactrocera</taxon>
        <taxon>Bactrocera</taxon>
    </lineage>
</organism>
<evidence type="ECO:0000256" key="4">
    <source>
        <dbReference type="ARBA" id="ARBA00023136"/>
    </source>
</evidence>
<feature type="transmembrane region" description="Helical" evidence="6">
    <location>
        <begin position="328"/>
        <end position="347"/>
    </location>
</feature>
<name>A0A6J0RIY4_BACDO</name>
<feature type="transmembrane region" description="Helical" evidence="6">
    <location>
        <begin position="188"/>
        <end position="206"/>
    </location>
</feature>
<dbReference type="CDD" id="cd17318">
    <property type="entry name" value="MFS_SLC17"/>
    <property type="match status" value="1"/>
</dbReference>